<evidence type="ECO:0000256" key="1">
    <source>
        <dbReference type="SAM" id="MobiDB-lite"/>
    </source>
</evidence>
<dbReference type="Proteomes" id="UP000779900">
    <property type="component" value="Unassembled WGS sequence"/>
</dbReference>
<accession>A0A937XC43</accession>
<gene>
    <name evidence="2" type="ORF">FJY68_02350</name>
</gene>
<dbReference type="EMBL" id="VGIR01000008">
    <property type="protein sequence ID" value="MBM3330678.1"/>
    <property type="molecule type" value="Genomic_DNA"/>
</dbReference>
<evidence type="ECO:0000313" key="2">
    <source>
        <dbReference type="EMBL" id="MBM3330678.1"/>
    </source>
</evidence>
<feature type="region of interest" description="Disordered" evidence="1">
    <location>
        <begin position="1"/>
        <end position="29"/>
    </location>
</feature>
<evidence type="ECO:0000313" key="3">
    <source>
        <dbReference type="Proteomes" id="UP000779900"/>
    </source>
</evidence>
<feature type="compositionally biased region" description="Basic and acidic residues" evidence="1">
    <location>
        <begin position="17"/>
        <end position="29"/>
    </location>
</feature>
<comment type="caution">
    <text evidence="2">The sequence shown here is derived from an EMBL/GenBank/DDBJ whole genome shotgun (WGS) entry which is preliminary data.</text>
</comment>
<dbReference type="AlphaFoldDB" id="A0A937XC43"/>
<proteinExistence type="predicted"/>
<organism evidence="2 3">
    <name type="scientific">candidate division WOR-3 bacterium</name>
    <dbReference type="NCBI Taxonomy" id="2052148"/>
    <lineage>
        <taxon>Bacteria</taxon>
        <taxon>Bacteria division WOR-3</taxon>
    </lineage>
</organism>
<name>A0A937XC43_UNCW3</name>
<protein>
    <submittedName>
        <fullName evidence="2">Uncharacterized protein</fullName>
    </submittedName>
</protein>
<sequence>MADEYPVGSGGRYIKRHSADDPHVYDTSDPYVEDREGRGRWLVASMPLSFRRLIEIYRTLESQGRSKLAVLFVREHPQAVAPQEDDEIPADFVDDLSEFDDNPPAWIRRQQDKHLGLVVCYVDSTERDDWDIPSTALVFAVPWPEGKDEPERTAWRVRLPGVTSESPNRSGGCKVLGEMEAIGLIGELQTVLAGPIMD</sequence>
<reference evidence="2" key="1">
    <citation type="submission" date="2019-03" db="EMBL/GenBank/DDBJ databases">
        <title>Lake Tanganyika Metagenome-Assembled Genomes (MAGs).</title>
        <authorList>
            <person name="Tran P."/>
        </authorList>
    </citation>
    <scope>NUCLEOTIDE SEQUENCE</scope>
    <source>
        <strain evidence="2">K_DeepCast_150m_m2_040</strain>
    </source>
</reference>